<dbReference type="STRING" id="6239.Y75B8A.10.1"/>
<keyword evidence="2 4" id="KW-0863">Zinc-finger</keyword>
<dbReference type="Gene3D" id="3.30.40.10">
    <property type="entry name" value="Zinc/RING finger domain, C3HC4 (zinc finger)"/>
    <property type="match status" value="1"/>
</dbReference>
<dbReference type="CTD" id="190702"/>
<dbReference type="KEGG" id="cel:CELE_Y75B8A.10"/>
<dbReference type="PROSITE" id="PS50089">
    <property type="entry name" value="ZF_RING_2"/>
    <property type="match status" value="1"/>
</dbReference>
<dbReference type="InterPro" id="IPR017907">
    <property type="entry name" value="Znf_RING_CS"/>
</dbReference>
<dbReference type="AlphaFoldDB" id="Q9XW86"/>
<dbReference type="AGR" id="WB:WBGene00013547"/>
<name>Q9XW86_CAEEL</name>
<evidence type="ECO:0000313" key="8">
    <source>
        <dbReference type="WormBase" id="Y75B8A.10"/>
    </source>
</evidence>
<gene>
    <name evidence="6" type="ORF">CELE_Y75B8A.10</name>
    <name evidence="6 8" type="ORF">Y75B8A.10</name>
</gene>
<reference evidence="6 7" key="1">
    <citation type="journal article" date="1998" name="Science">
        <title>Genome sequence of the nematode C. elegans: a platform for investigating biology.</title>
        <authorList>
            <consortium name="The C. elegans sequencing consortium"/>
            <person name="Sulson J.E."/>
            <person name="Waterston R."/>
        </authorList>
    </citation>
    <scope>NUCLEOTIDE SEQUENCE [LARGE SCALE GENOMIC DNA]</scope>
    <source>
        <strain evidence="6 7">Bristol N2</strain>
    </source>
</reference>
<dbReference type="OrthoDB" id="5872047at2759"/>
<accession>Q9XW86</accession>
<evidence type="ECO:0000313" key="6">
    <source>
        <dbReference type="EMBL" id="CAA22083.2"/>
    </source>
</evidence>
<keyword evidence="3" id="KW-0862">Zinc</keyword>
<dbReference type="Proteomes" id="UP000001940">
    <property type="component" value="Chromosome III"/>
</dbReference>
<evidence type="ECO:0000313" key="7">
    <source>
        <dbReference type="Proteomes" id="UP000001940"/>
    </source>
</evidence>
<dbReference type="InterPro" id="IPR001841">
    <property type="entry name" value="Znf_RING"/>
</dbReference>
<dbReference type="UCSC" id="Y75B8A.10">
    <property type="organism name" value="c. elegans"/>
</dbReference>
<dbReference type="PaxDb" id="6239-Y75B8A.10"/>
<dbReference type="SUPFAM" id="SSF57850">
    <property type="entry name" value="RING/U-box"/>
    <property type="match status" value="1"/>
</dbReference>
<dbReference type="WormBase" id="Y75B8A.10">
    <property type="protein sequence ID" value="CE28718"/>
    <property type="gene ID" value="WBGene00013547"/>
</dbReference>
<dbReference type="PROSITE" id="PS00518">
    <property type="entry name" value="ZF_RING_1"/>
    <property type="match status" value="1"/>
</dbReference>
<dbReference type="EMBL" id="BX284603">
    <property type="protein sequence ID" value="CAA22083.2"/>
    <property type="molecule type" value="Genomic_DNA"/>
</dbReference>
<dbReference type="OMA" id="LIPCGCR"/>
<dbReference type="FunCoup" id="Q9XW86">
    <property type="interactions" value="98"/>
</dbReference>
<dbReference type="PIR" id="T27383">
    <property type="entry name" value="T27383"/>
</dbReference>
<sequence>MDVMNLPESDARSPVCAVADDILGALEASRTNHFSIYIVFKANMVLKKPFKLLYHTELKSVTDLSAKMADSDGAPIWDFATGPRPVRSPGHYVKLDFFDTGNKEVTCRWSDSSMKETLIHQGTLAPPPKDYMKLLLILPVEEASVQVMPEKSYGAFELMRKFGKDVPQASIGCPIGFTCSTPKAMLRCSHVFCETCLATASKWDFDGCPVCRAPDTDFIRLKLRHGPCPFDLCCSDEDSSGVVLIPCGCRVPCKNLEMAYDTEKNNIQALVDLVRVCPYEVCKQNVASIQKPFLFKIE</sequence>
<dbReference type="InterPro" id="IPR013083">
    <property type="entry name" value="Znf_RING/FYVE/PHD"/>
</dbReference>
<dbReference type="InParanoid" id="Q9XW86"/>
<evidence type="ECO:0000256" key="1">
    <source>
        <dbReference type="ARBA" id="ARBA00022723"/>
    </source>
</evidence>
<evidence type="ECO:0000256" key="3">
    <source>
        <dbReference type="ARBA" id="ARBA00022833"/>
    </source>
</evidence>
<keyword evidence="7" id="KW-1185">Reference proteome</keyword>
<proteinExistence type="predicted"/>
<dbReference type="eggNOG" id="ENOG502TI3I">
    <property type="taxonomic scope" value="Eukaryota"/>
</dbReference>
<protein>
    <submittedName>
        <fullName evidence="6">RING-type domain-containing protein</fullName>
    </submittedName>
</protein>
<keyword evidence="1" id="KW-0479">Metal-binding</keyword>
<dbReference type="Bgee" id="WBGene00013547">
    <property type="expression patterns" value="Expressed in pharyngeal muscle cell (C elegans) and 3 other cell types or tissues"/>
</dbReference>
<dbReference type="RefSeq" id="NP_499583.1">
    <property type="nucleotide sequence ID" value="NM_067182.1"/>
</dbReference>
<evidence type="ECO:0000256" key="4">
    <source>
        <dbReference type="PROSITE-ProRule" id="PRU00175"/>
    </source>
</evidence>
<organism evidence="6 7">
    <name type="scientific">Caenorhabditis elegans</name>
    <dbReference type="NCBI Taxonomy" id="6239"/>
    <lineage>
        <taxon>Eukaryota</taxon>
        <taxon>Metazoa</taxon>
        <taxon>Ecdysozoa</taxon>
        <taxon>Nematoda</taxon>
        <taxon>Chromadorea</taxon>
        <taxon>Rhabditida</taxon>
        <taxon>Rhabditina</taxon>
        <taxon>Rhabditomorpha</taxon>
        <taxon>Rhabditoidea</taxon>
        <taxon>Rhabditidae</taxon>
        <taxon>Peloderinae</taxon>
        <taxon>Caenorhabditis</taxon>
    </lineage>
</organism>
<evidence type="ECO:0000256" key="2">
    <source>
        <dbReference type="ARBA" id="ARBA00022771"/>
    </source>
</evidence>
<evidence type="ECO:0000259" key="5">
    <source>
        <dbReference type="PROSITE" id="PS50089"/>
    </source>
</evidence>
<dbReference type="GO" id="GO:0008270">
    <property type="term" value="F:zinc ion binding"/>
    <property type="evidence" value="ECO:0007669"/>
    <property type="project" value="UniProtKB-KW"/>
</dbReference>
<dbReference type="HOGENOM" id="CLU_937639_0_0_1"/>
<feature type="domain" description="RING-type" evidence="5">
    <location>
        <begin position="173"/>
        <end position="212"/>
    </location>
</feature>
<dbReference type="GeneID" id="190702"/>